<reference evidence="2 3" key="1">
    <citation type="submission" date="2020-12" db="EMBL/GenBank/DDBJ databases">
        <title>FDA dAtabase for Regulatory Grade micrObial Sequences (FDA-ARGOS): Supporting development and validation of Infectious Disease Dx tests.</title>
        <authorList>
            <person name="Sproer C."/>
            <person name="Gronow S."/>
            <person name="Severitt S."/>
            <person name="Schroder I."/>
            <person name="Tallon L."/>
            <person name="Sadzewicz L."/>
            <person name="Zhao X."/>
            <person name="Boylan J."/>
            <person name="Ott S."/>
            <person name="Bowen H."/>
            <person name="Vavikolanu K."/>
            <person name="Mehta A."/>
            <person name="Aluvathingal J."/>
            <person name="Nadendla S."/>
            <person name="Lowell S."/>
            <person name="Myers T."/>
            <person name="Yan Y."/>
            <person name="Sichtig H."/>
        </authorList>
    </citation>
    <scope>NUCLEOTIDE SEQUENCE [LARGE SCALE GENOMIC DNA]</scope>
    <source>
        <strain evidence="2 3">FDAARGOS_1053</strain>
    </source>
</reference>
<name>A0A7T4EH26_9CORY</name>
<dbReference type="RefSeq" id="WP_070741745.1">
    <property type="nucleotide sequence ID" value="NZ_CP066007.1"/>
</dbReference>
<proteinExistence type="predicted"/>
<organism evidence="2 3">
    <name type="scientific">Corynebacterium glucuronolyticum</name>
    <dbReference type="NCBI Taxonomy" id="39791"/>
    <lineage>
        <taxon>Bacteria</taxon>
        <taxon>Bacillati</taxon>
        <taxon>Actinomycetota</taxon>
        <taxon>Actinomycetes</taxon>
        <taxon>Mycobacteriales</taxon>
        <taxon>Corynebacteriaceae</taxon>
        <taxon>Corynebacterium</taxon>
    </lineage>
</organism>
<keyword evidence="1" id="KW-1133">Transmembrane helix</keyword>
<protein>
    <submittedName>
        <fullName evidence="2">Uncharacterized protein</fullName>
    </submittedName>
</protein>
<dbReference type="GeneID" id="92760921"/>
<keyword evidence="1" id="KW-0472">Membrane</keyword>
<keyword evidence="1" id="KW-0812">Transmembrane</keyword>
<evidence type="ECO:0000313" key="3">
    <source>
        <dbReference type="Proteomes" id="UP000596145"/>
    </source>
</evidence>
<accession>A0A7T4EH26</accession>
<feature type="transmembrane region" description="Helical" evidence="1">
    <location>
        <begin position="244"/>
        <end position="265"/>
    </location>
</feature>
<gene>
    <name evidence="2" type="ORF">I6I10_04955</name>
</gene>
<evidence type="ECO:0000256" key="1">
    <source>
        <dbReference type="SAM" id="Phobius"/>
    </source>
</evidence>
<dbReference type="AlphaFoldDB" id="A0A7T4EH26"/>
<dbReference type="Proteomes" id="UP000596145">
    <property type="component" value="Chromosome"/>
</dbReference>
<evidence type="ECO:0000313" key="2">
    <source>
        <dbReference type="EMBL" id="QQB47255.1"/>
    </source>
</evidence>
<sequence>MKLIALTLAATLPINYTVTFTPDTNEPLAGQPQAWMCTITPEPPTGKEFFTELQRARTELRTNLLHRYHDHAEDITALDHRIAYANKFGQSEAADKILDHDVATMARILTADGFKASELDFLFSSIPAASTDIPLGVVEDTAVGATYTREAAARTSADELAAELEAALSQDSLLVPSDASEPLQEEARRVDKRVREEAARVRFDAPSYHEALLACEQGIDARNGTSAGSFVREPAGAEFRPVEIFGIVVGALSLTGLIGWLYTIAKHFDVRRILP</sequence>
<dbReference type="OrthoDB" id="9976626at2"/>
<dbReference type="EMBL" id="CP066007">
    <property type="protein sequence ID" value="QQB47255.1"/>
    <property type="molecule type" value="Genomic_DNA"/>
</dbReference>